<sequence>MMRALWDFAVYCWRSLQVFWARIRSSEQAPTVENIAAFEGQPTESGDERILRRQYSLQAHQGSVSSSMQDSTISGRSPTIDAFSSPETVSQASRSSVPSSGEQDETGSEQMPRSVQSDKAQQDTPLLHRRESQRSLEQPIVAFEGTSSQVSDSSEKSYNTF</sequence>
<evidence type="ECO:0000313" key="3">
    <source>
        <dbReference type="Proteomes" id="UP000499080"/>
    </source>
</evidence>
<evidence type="ECO:0000256" key="1">
    <source>
        <dbReference type="SAM" id="MobiDB-lite"/>
    </source>
</evidence>
<accession>A0A4Y2WYH0</accession>
<dbReference type="EMBL" id="BGPR01068503">
    <property type="protein sequence ID" value="GBO42433.1"/>
    <property type="molecule type" value="Genomic_DNA"/>
</dbReference>
<feature type="region of interest" description="Disordered" evidence="1">
    <location>
        <begin position="59"/>
        <end position="161"/>
    </location>
</feature>
<protein>
    <submittedName>
        <fullName evidence="2">Uncharacterized protein</fullName>
    </submittedName>
</protein>
<comment type="caution">
    <text evidence="2">The sequence shown here is derived from an EMBL/GenBank/DDBJ whole genome shotgun (WGS) entry which is preliminary data.</text>
</comment>
<gene>
    <name evidence="2" type="ORF">AVEN_88926_1</name>
</gene>
<proteinExistence type="predicted"/>
<name>A0A4Y2WYH0_ARAVE</name>
<feature type="compositionally biased region" description="Polar residues" evidence="1">
    <location>
        <begin position="145"/>
        <end position="161"/>
    </location>
</feature>
<feature type="compositionally biased region" description="Low complexity" evidence="1">
    <location>
        <begin position="90"/>
        <end position="100"/>
    </location>
</feature>
<evidence type="ECO:0000313" key="2">
    <source>
        <dbReference type="EMBL" id="GBO42433.1"/>
    </source>
</evidence>
<organism evidence="2 3">
    <name type="scientific">Araneus ventricosus</name>
    <name type="common">Orbweaver spider</name>
    <name type="synonym">Epeira ventricosa</name>
    <dbReference type="NCBI Taxonomy" id="182803"/>
    <lineage>
        <taxon>Eukaryota</taxon>
        <taxon>Metazoa</taxon>
        <taxon>Ecdysozoa</taxon>
        <taxon>Arthropoda</taxon>
        <taxon>Chelicerata</taxon>
        <taxon>Arachnida</taxon>
        <taxon>Araneae</taxon>
        <taxon>Araneomorphae</taxon>
        <taxon>Entelegynae</taxon>
        <taxon>Araneoidea</taxon>
        <taxon>Araneidae</taxon>
        <taxon>Araneus</taxon>
    </lineage>
</organism>
<feature type="compositionally biased region" description="Polar residues" evidence="1">
    <location>
        <begin position="108"/>
        <end position="124"/>
    </location>
</feature>
<dbReference type="Proteomes" id="UP000499080">
    <property type="component" value="Unassembled WGS sequence"/>
</dbReference>
<keyword evidence="3" id="KW-1185">Reference proteome</keyword>
<feature type="compositionally biased region" description="Polar residues" evidence="1">
    <location>
        <begin position="59"/>
        <end position="77"/>
    </location>
</feature>
<reference evidence="2 3" key="1">
    <citation type="journal article" date="2019" name="Sci. Rep.">
        <title>Orb-weaving spider Araneus ventricosus genome elucidates the spidroin gene catalogue.</title>
        <authorList>
            <person name="Kono N."/>
            <person name="Nakamura H."/>
            <person name="Ohtoshi R."/>
            <person name="Moran D.A.P."/>
            <person name="Shinohara A."/>
            <person name="Yoshida Y."/>
            <person name="Fujiwara M."/>
            <person name="Mori M."/>
            <person name="Tomita M."/>
            <person name="Arakawa K."/>
        </authorList>
    </citation>
    <scope>NUCLEOTIDE SEQUENCE [LARGE SCALE GENOMIC DNA]</scope>
</reference>
<dbReference type="AlphaFoldDB" id="A0A4Y2WYH0"/>